<feature type="domain" description="DUF7703" evidence="2">
    <location>
        <begin position="15"/>
        <end position="258"/>
    </location>
</feature>
<feature type="transmembrane region" description="Helical" evidence="1">
    <location>
        <begin position="50"/>
        <end position="70"/>
    </location>
</feature>
<dbReference type="PANTHER" id="PTHR37013:SF3">
    <property type="entry name" value="INTEGRAL MEMBRANE PROTEIN (AFU_ORTHOLOGUE AFUA_1G05950)"/>
    <property type="match status" value="1"/>
</dbReference>
<proteinExistence type="predicted"/>
<dbReference type="AlphaFoldDB" id="A0A017SMF3"/>
<protein>
    <recommendedName>
        <fullName evidence="2">DUF7703 domain-containing protein</fullName>
    </recommendedName>
</protein>
<gene>
    <name evidence="3" type="ORF">EURHEDRAFT_400130</name>
</gene>
<feature type="transmembrane region" description="Helical" evidence="1">
    <location>
        <begin position="20"/>
        <end position="41"/>
    </location>
</feature>
<feature type="transmembrane region" description="Helical" evidence="1">
    <location>
        <begin position="201"/>
        <end position="224"/>
    </location>
</feature>
<sequence length="320" mass="36018">MSLGDVGANLGSKISQPVTYAVTSLLSIALYNVIELHFLLFSTFKRRNGLYFWSFLVATWGIAIYTIGFILKDFSLAERISYLYVTFIIIGWCAMVTGQSMVLFSRLHLVVRRRAILRSVLAMIILDAIILHIPTIVLCYGANSPQYRRFVSPYAVYERVQVTVFFVQESIISVIYMYETCMLMYSGGSFTEQHGEAGRRLLVHLICVNIIVILLDIAIVVLQYTGHYVSQTASKSLIYSVKLKLEYDILNRLVELARRPSNLNSGLIYGGRLGYIGRNGQEGEGQADGGVQRPPRRHCSCPWAIFAGKVKELDYRPGGE</sequence>
<dbReference type="OrthoDB" id="405906at2759"/>
<dbReference type="Pfam" id="PF24802">
    <property type="entry name" value="DUF7703"/>
    <property type="match status" value="1"/>
</dbReference>
<evidence type="ECO:0000256" key="1">
    <source>
        <dbReference type="SAM" id="Phobius"/>
    </source>
</evidence>
<keyword evidence="1" id="KW-0472">Membrane</keyword>
<name>A0A017SMF3_ASPRC</name>
<dbReference type="InterPro" id="IPR056120">
    <property type="entry name" value="DUF7703"/>
</dbReference>
<reference evidence="4" key="1">
    <citation type="journal article" date="2014" name="Nat. Commun.">
        <title>Genomic adaptations of the halophilic Dead Sea filamentous fungus Eurotium rubrum.</title>
        <authorList>
            <person name="Kis-Papo T."/>
            <person name="Weig A.R."/>
            <person name="Riley R."/>
            <person name="Persoh D."/>
            <person name="Salamov A."/>
            <person name="Sun H."/>
            <person name="Lipzen A."/>
            <person name="Wasser S.P."/>
            <person name="Rambold G."/>
            <person name="Grigoriev I.V."/>
            <person name="Nevo E."/>
        </authorList>
    </citation>
    <scope>NUCLEOTIDE SEQUENCE [LARGE SCALE GENOMIC DNA]</scope>
    <source>
        <strain evidence="4">CBS 135680</strain>
    </source>
</reference>
<feature type="transmembrane region" description="Helical" evidence="1">
    <location>
        <begin position="116"/>
        <end position="140"/>
    </location>
</feature>
<dbReference type="STRING" id="1388766.A0A017SMF3"/>
<dbReference type="Proteomes" id="UP000019804">
    <property type="component" value="Unassembled WGS sequence"/>
</dbReference>
<keyword evidence="1" id="KW-0812">Transmembrane</keyword>
<evidence type="ECO:0000259" key="2">
    <source>
        <dbReference type="Pfam" id="PF24802"/>
    </source>
</evidence>
<dbReference type="PANTHER" id="PTHR37013">
    <property type="entry name" value="INTEGRAL MEMBRANE PROTEIN (AFU_ORTHOLOGUE AFUA_1G05950)-RELATED"/>
    <property type="match status" value="1"/>
</dbReference>
<accession>A0A017SMF3</accession>
<organism evidence="3 4">
    <name type="scientific">Aspergillus ruber (strain CBS 135680)</name>
    <dbReference type="NCBI Taxonomy" id="1388766"/>
    <lineage>
        <taxon>Eukaryota</taxon>
        <taxon>Fungi</taxon>
        <taxon>Dikarya</taxon>
        <taxon>Ascomycota</taxon>
        <taxon>Pezizomycotina</taxon>
        <taxon>Eurotiomycetes</taxon>
        <taxon>Eurotiomycetidae</taxon>
        <taxon>Eurotiales</taxon>
        <taxon>Aspergillaceae</taxon>
        <taxon>Aspergillus</taxon>
        <taxon>Aspergillus subgen. Aspergillus</taxon>
    </lineage>
</organism>
<keyword evidence="1" id="KW-1133">Transmembrane helix</keyword>
<dbReference type="GeneID" id="63695108"/>
<dbReference type="HOGENOM" id="CLU_045148_0_0_1"/>
<dbReference type="RefSeq" id="XP_040641649.1">
    <property type="nucleotide sequence ID" value="XM_040779984.1"/>
</dbReference>
<evidence type="ECO:0000313" key="4">
    <source>
        <dbReference type="Proteomes" id="UP000019804"/>
    </source>
</evidence>
<feature type="transmembrane region" description="Helical" evidence="1">
    <location>
        <begin position="82"/>
        <end position="104"/>
    </location>
</feature>
<dbReference type="EMBL" id="KK088414">
    <property type="protein sequence ID" value="EYE97961.1"/>
    <property type="molecule type" value="Genomic_DNA"/>
</dbReference>
<keyword evidence="4" id="KW-1185">Reference proteome</keyword>
<evidence type="ECO:0000313" key="3">
    <source>
        <dbReference type="EMBL" id="EYE97961.1"/>
    </source>
</evidence>